<proteinExistence type="predicted"/>
<accession>A0A0Q3IN26</accession>
<dbReference type="Gramene" id="KQK07283">
    <property type="protein sequence ID" value="KQK07283"/>
    <property type="gene ID" value="BRADI_2g34316v3"/>
</dbReference>
<name>A0A0Q3IN26_BRADI</name>
<evidence type="ECO:0000313" key="2">
    <source>
        <dbReference type="EnsemblPlants" id="KQK07283"/>
    </source>
</evidence>
<reference evidence="1 2" key="1">
    <citation type="journal article" date="2010" name="Nature">
        <title>Genome sequencing and analysis of the model grass Brachypodium distachyon.</title>
        <authorList>
            <consortium name="International Brachypodium Initiative"/>
        </authorList>
    </citation>
    <scope>NUCLEOTIDE SEQUENCE [LARGE SCALE GENOMIC DNA]</scope>
    <source>
        <strain evidence="1 2">Bd21</strain>
    </source>
</reference>
<dbReference type="EnsemblPlants" id="KQK07283">
    <property type="protein sequence ID" value="KQK07283"/>
    <property type="gene ID" value="BRADI_2g34316v3"/>
</dbReference>
<reference evidence="1" key="2">
    <citation type="submission" date="2017-06" db="EMBL/GenBank/DDBJ databases">
        <title>WGS assembly of Brachypodium distachyon.</title>
        <authorList>
            <consortium name="The International Brachypodium Initiative"/>
            <person name="Lucas S."/>
            <person name="Harmon-Smith M."/>
            <person name="Lail K."/>
            <person name="Tice H."/>
            <person name="Grimwood J."/>
            <person name="Bruce D."/>
            <person name="Barry K."/>
            <person name="Shu S."/>
            <person name="Lindquist E."/>
            <person name="Wang M."/>
            <person name="Pitluck S."/>
            <person name="Vogel J.P."/>
            <person name="Garvin D.F."/>
            <person name="Mockler T.C."/>
            <person name="Schmutz J."/>
            <person name="Rokhsar D."/>
            <person name="Bevan M.W."/>
        </authorList>
    </citation>
    <scope>NUCLEOTIDE SEQUENCE</scope>
    <source>
        <strain evidence="1">Bd21</strain>
    </source>
</reference>
<protein>
    <submittedName>
        <fullName evidence="1 2">Uncharacterized protein</fullName>
    </submittedName>
</protein>
<dbReference type="AlphaFoldDB" id="A0A0Q3IN26"/>
<evidence type="ECO:0000313" key="3">
    <source>
        <dbReference type="Proteomes" id="UP000008810"/>
    </source>
</evidence>
<evidence type="ECO:0000313" key="1">
    <source>
        <dbReference type="EMBL" id="KQK07283.1"/>
    </source>
</evidence>
<gene>
    <name evidence="1" type="ORF">BRADI_2g34316v3</name>
</gene>
<dbReference type="InParanoid" id="A0A0Q3IN26"/>
<sequence>MIHCLQIQMDMTKFADRRSYSSGMIFGHRDLSVGSLCSLAPVKKIAGRRLRPFLNLPNHLERAPPVSAAPTLNFRIGHTTSTL</sequence>
<organism evidence="1">
    <name type="scientific">Brachypodium distachyon</name>
    <name type="common">Purple false brome</name>
    <name type="synonym">Trachynia distachya</name>
    <dbReference type="NCBI Taxonomy" id="15368"/>
    <lineage>
        <taxon>Eukaryota</taxon>
        <taxon>Viridiplantae</taxon>
        <taxon>Streptophyta</taxon>
        <taxon>Embryophyta</taxon>
        <taxon>Tracheophyta</taxon>
        <taxon>Spermatophyta</taxon>
        <taxon>Magnoliopsida</taxon>
        <taxon>Liliopsida</taxon>
        <taxon>Poales</taxon>
        <taxon>Poaceae</taxon>
        <taxon>BOP clade</taxon>
        <taxon>Pooideae</taxon>
        <taxon>Stipodae</taxon>
        <taxon>Brachypodieae</taxon>
        <taxon>Brachypodium</taxon>
    </lineage>
</organism>
<dbReference type="Proteomes" id="UP000008810">
    <property type="component" value="Chromosome 2"/>
</dbReference>
<keyword evidence="3" id="KW-1185">Reference proteome</keyword>
<dbReference type="EMBL" id="CM000881">
    <property type="protein sequence ID" value="KQK07283.1"/>
    <property type="molecule type" value="Genomic_DNA"/>
</dbReference>
<reference evidence="2" key="3">
    <citation type="submission" date="2018-08" db="UniProtKB">
        <authorList>
            <consortium name="EnsemblPlants"/>
        </authorList>
    </citation>
    <scope>IDENTIFICATION</scope>
    <source>
        <strain evidence="2">cv. Bd21</strain>
    </source>
</reference>